<keyword evidence="3" id="KW-1185">Reference proteome</keyword>
<dbReference type="GO" id="GO:0005634">
    <property type="term" value="C:nucleus"/>
    <property type="evidence" value="ECO:0007669"/>
    <property type="project" value="TreeGrafter"/>
</dbReference>
<accession>A0AAV7GYA5</accession>
<dbReference type="SUPFAM" id="SSF82199">
    <property type="entry name" value="SET domain"/>
    <property type="match status" value="1"/>
</dbReference>
<evidence type="ECO:0000313" key="2">
    <source>
        <dbReference type="EMBL" id="KAH0466514.1"/>
    </source>
</evidence>
<dbReference type="Proteomes" id="UP000775213">
    <property type="component" value="Unassembled WGS sequence"/>
</dbReference>
<dbReference type="Pfam" id="PF00856">
    <property type="entry name" value="SET"/>
    <property type="match status" value="1"/>
</dbReference>
<evidence type="ECO:0000313" key="3">
    <source>
        <dbReference type="Proteomes" id="UP000775213"/>
    </source>
</evidence>
<dbReference type="EMBL" id="JAGFBR010000005">
    <property type="protein sequence ID" value="KAH0466514.1"/>
    <property type="molecule type" value="Genomic_DNA"/>
</dbReference>
<dbReference type="CDD" id="cd20071">
    <property type="entry name" value="SET_SMYD"/>
    <property type="match status" value="1"/>
</dbReference>
<dbReference type="InterPro" id="IPR046341">
    <property type="entry name" value="SET_dom_sf"/>
</dbReference>
<proteinExistence type="predicted"/>
<dbReference type="InterPro" id="IPR050869">
    <property type="entry name" value="H3K4_H4K5_MeTrfase"/>
</dbReference>
<dbReference type="PROSITE" id="PS50280">
    <property type="entry name" value="SET"/>
    <property type="match status" value="1"/>
</dbReference>
<comment type="caution">
    <text evidence="2">The sequence shown here is derived from an EMBL/GenBank/DDBJ whole genome shotgun (WGS) entry which is preliminary data.</text>
</comment>
<sequence length="367" mass="40447">MFPGGSAVMLRRVSSQIGRLLFRRTFRNLQQTCTEALFSTSSMSAEAVRARAGSPIKVSLTDSAGRGVFTTRSIGSGELIHTAKPLVTHPSLALSDQVCCYCLKKLDKDGSSGSFSSLKGEDGTSYCFCSEECRDVSKACCEVESKADWSLYHDHCRAQGLKYPLMVKRFACMVISGAASADDLGILQPARLLPGAVSQMDEEFELLKRTLLKAQIDENVGKFVLISVDSFSTIAKRNSSLTILVLTKQWYMGVLARIRINAFRVELVATSYKDLLVSATASVAAQAAVGNALYMLPSFYNHDCDPNTHIVWIDSAFAKLKALRHIEEDEELRICYLDASMDCDARQKLLSEGFGFQCRCFRCLSHD</sequence>
<dbReference type="PANTHER" id="PTHR12197:SF298">
    <property type="entry name" value="HISTONE-LYSINE N-METHYLTRANSFERASE ATXR4"/>
    <property type="match status" value="1"/>
</dbReference>
<gene>
    <name evidence="2" type="ORF">IEQ34_003752</name>
</gene>
<dbReference type="Gene3D" id="2.170.270.10">
    <property type="entry name" value="SET domain"/>
    <property type="match status" value="1"/>
</dbReference>
<reference evidence="2 3" key="1">
    <citation type="journal article" date="2021" name="Hortic Res">
        <title>Chromosome-scale assembly of the Dendrobium chrysotoxum genome enhances the understanding of orchid evolution.</title>
        <authorList>
            <person name="Zhang Y."/>
            <person name="Zhang G.Q."/>
            <person name="Zhang D."/>
            <person name="Liu X.D."/>
            <person name="Xu X.Y."/>
            <person name="Sun W.H."/>
            <person name="Yu X."/>
            <person name="Zhu X."/>
            <person name="Wang Z.W."/>
            <person name="Zhao X."/>
            <person name="Zhong W.Y."/>
            <person name="Chen H."/>
            <person name="Yin W.L."/>
            <person name="Huang T."/>
            <person name="Niu S.C."/>
            <person name="Liu Z.J."/>
        </authorList>
    </citation>
    <scope>NUCLEOTIDE SEQUENCE [LARGE SCALE GENOMIC DNA]</scope>
    <source>
        <strain evidence="2">Lindl</strain>
    </source>
</reference>
<dbReference type="AlphaFoldDB" id="A0AAV7GYA5"/>
<evidence type="ECO:0000259" key="1">
    <source>
        <dbReference type="PROSITE" id="PS50280"/>
    </source>
</evidence>
<dbReference type="InterPro" id="IPR001214">
    <property type="entry name" value="SET_dom"/>
</dbReference>
<name>A0AAV7GYA5_DENCH</name>
<dbReference type="Gene3D" id="6.10.140.2220">
    <property type="match status" value="1"/>
</dbReference>
<dbReference type="Gene3D" id="1.10.220.160">
    <property type="match status" value="1"/>
</dbReference>
<dbReference type="PANTHER" id="PTHR12197">
    <property type="entry name" value="HISTONE-LYSINE N-METHYLTRANSFERASE SMYD"/>
    <property type="match status" value="1"/>
</dbReference>
<feature type="domain" description="SET" evidence="1">
    <location>
        <begin position="54"/>
        <end position="337"/>
    </location>
</feature>
<organism evidence="2 3">
    <name type="scientific">Dendrobium chrysotoxum</name>
    <name type="common">Orchid</name>
    <dbReference type="NCBI Taxonomy" id="161865"/>
    <lineage>
        <taxon>Eukaryota</taxon>
        <taxon>Viridiplantae</taxon>
        <taxon>Streptophyta</taxon>
        <taxon>Embryophyta</taxon>
        <taxon>Tracheophyta</taxon>
        <taxon>Spermatophyta</taxon>
        <taxon>Magnoliopsida</taxon>
        <taxon>Liliopsida</taxon>
        <taxon>Asparagales</taxon>
        <taxon>Orchidaceae</taxon>
        <taxon>Epidendroideae</taxon>
        <taxon>Malaxideae</taxon>
        <taxon>Dendrobiinae</taxon>
        <taxon>Dendrobium</taxon>
    </lineage>
</organism>
<protein>
    <recommendedName>
        <fullName evidence="1">SET domain-containing protein</fullName>
    </recommendedName>
</protein>